<reference evidence="6" key="1">
    <citation type="submission" date="2021-01" db="EMBL/GenBank/DDBJ databases">
        <authorList>
            <person name="Corre E."/>
            <person name="Pelletier E."/>
            <person name="Niang G."/>
            <person name="Scheremetjew M."/>
            <person name="Finn R."/>
            <person name="Kale V."/>
            <person name="Holt S."/>
            <person name="Cochrane G."/>
            <person name="Meng A."/>
            <person name="Brown T."/>
            <person name="Cohen L."/>
        </authorList>
    </citation>
    <scope>NUCLEOTIDE SEQUENCE</scope>
    <source>
        <strain evidence="6">CCMP644</strain>
    </source>
</reference>
<feature type="region of interest" description="Disordered" evidence="4">
    <location>
        <begin position="136"/>
        <end position="191"/>
    </location>
</feature>
<organism evidence="6">
    <name type="scientific">Hemiselmis andersenii</name>
    <name type="common">Cryptophyte alga</name>
    <dbReference type="NCBI Taxonomy" id="464988"/>
    <lineage>
        <taxon>Eukaryota</taxon>
        <taxon>Cryptophyceae</taxon>
        <taxon>Cryptomonadales</taxon>
        <taxon>Hemiselmidaceae</taxon>
        <taxon>Hemiselmis</taxon>
    </lineage>
</organism>
<accession>A0A6U4JFP4</accession>
<sequence length="191" mass="19139">MVSGVHRGAIAMVLCSALCGAMSTSAPVRGWGAHAVGGMGGLQRQEGPAGMGGATMRLRGGTANLAAYVLLRMGGKQSPTTEDVTKVLESVGAKVETELIEKVVTEMDGKDINELIEKGKEQVAEIDMLAAGGAAVGNGGGSTGGGDGDDKKRSGSAKKGGDAKQEENDEASSMDMGGGSGDDDMGFGLFD</sequence>
<evidence type="ECO:0000256" key="3">
    <source>
        <dbReference type="ARBA" id="ARBA00023274"/>
    </source>
</evidence>
<dbReference type="CDD" id="cd05833">
    <property type="entry name" value="Ribosomal_P2"/>
    <property type="match status" value="1"/>
</dbReference>
<dbReference type="InterPro" id="IPR027534">
    <property type="entry name" value="Ribosomal_P1/P2"/>
</dbReference>
<dbReference type="InterPro" id="IPR038716">
    <property type="entry name" value="P1/P2_N_sf"/>
</dbReference>
<dbReference type="FunFam" id="1.10.10.1410:FF:000002">
    <property type="entry name" value="60S acidic ribosomal protein P2"/>
    <property type="match status" value="1"/>
</dbReference>
<evidence type="ECO:0000256" key="2">
    <source>
        <dbReference type="ARBA" id="ARBA00022980"/>
    </source>
</evidence>
<evidence type="ECO:0000313" key="6">
    <source>
        <dbReference type="EMBL" id="CAD8953483.1"/>
    </source>
</evidence>
<dbReference type="PANTHER" id="PTHR21141:SF5">
    <property type="entry name" value="LARGE RIBOSOMAL SUBUNIT PROTEIN P2"/>
    <property type="match status" value="1"/>
</dbReference>
<dbReference type="GO" id="GO:0003735">
    <property type="term" value="F:structural constituent of ribosome"/>
    <property type="evidence" value="ECO:0007669"/>
    <property type="project" value="InterPro"/>
</dbReference>
<proteinExistence type="inferred from homology"/>
<evidence type="ECO:0000256" key="5">
    <source>
        <dbReference type="SAM" id="SignalP"/>
    </source>
</evidence>
<dbReference type="PANTHER" id="PTHR21141">
    <property type="entry name" value="60S ACIDIC RIBOSOMAL PROTEIN FAMILY MEMBER"/>
    <property type="match status" value="1"/>
</dbReference>
<keyword evidence="3" id="KW-0687">Ribonucleoprotein</keyword>
<dbReference type="InterPro" id="IPR044076">
    <property type="entry name" value="Ribosomal_P2"/>
</dbReference>
<dbReference type="Pfam" id="PF00428">
    <property type="entry name" value="Ribosomal_60s"/>
    <property type="match status" value="1"/>
</dbReference>
<feature type="signal peptide" evidence="5">
    <location>
        <begin position="1"/>
        <end position="23"/>
    </location>
</feature>
<dbReference type="Gene3D" id="1.10.10.1410">
    <property type="match status" value="1"/>
</dbReference>
<dbReference type="HAMAP" id="MF_01478">
    <property type="entry name" value="Ribosomal_L12_arch"/>
    <property type="match status" value="1"/>
</dbReference>
<keyword evidence="2" id="KW-0689">Ribosomal protein</keyword>
<dbReference type="AlphaFoldDB" id="A0A6U4JFP4"/>
<evidence type="ECO:0008006" key="7">
    <source>
        <dbReference type="Google" id="ProtNLM"/>
    </source>
</evidence>
<comment type="similarity">
    <text evidence="1">Belongs to the eukaryotic ribosomal protein P1/P2 family.</text>
</comment>
<protein>
    <recommendedName>
        <fullName evidence="7">60S acidic ribosomal protein P2</fullName>
    </recommendedName>
</protein>
<dbReference type="GO" id="GO:0002182">
    <property type="term" value="P:cytoplasmic translational elongation"/>
    <property type="evidence" value="ECO:0007669"/>
    <property type="project" value="InterPro"/>
</dbReference>
<name>A0A6U4JFP4_HEMAN</name>
<gene>
    <name evidence="6" type="ORF">HAND00432_LOCUS8020</name>
</gene>
<feature type="chain" id="PRO_5030160318" description="60S acidic ribosomal protein P2" evidence="5">
    <location>
        <begin position="24"/>
        <end position="191"/>
    </location>
</feature>
<feature type="compositionally biased region" description="Basic and acidic residues" evidence="4">
    <location>
        <begin position="148"/>
        <end position="166"/>
    </location>
</feature>
<feature type="compositionally biased region" description="Gly residues" evidence="4">
    <location>
        <begin position="136"/>
        <end position="146"/>
    </location>
</feature>
<dbReference type="EMBL" id="HBFX01013405">
    <property type="protein sequence ID" value="CAD8953483.1"/>
    <property type="molecule type" value="Transcribed_RNA"/>
</dbReference>
<evidence type="ECO:0000256" key="4">
    <source>
        <dbReference type="SAM" id="MobiDB-lite"/>
    </source>
</evidence>
<dbReference type="GO" id="GO:0022625">
    <property type="term" value="C:cytosolic large ribosomal subunit"/>
    <property type="evidence" value="ECO:0007669"/>
    <property type="project" value="InterPro"/>
</dbReference>
<evidence type="ECO:0000256" key="1">
    <source>
        <dbReference type="ARBA" id="ARBA00005436"/>
    </source>
</evidence>
<keyword evidence="5" id="KW-0732">Signal</keyword>